<name>A0ABT7QYY9_9BACT</name>
<accession>A0ABT7QYY9</accession>
<feature type="signal peptide" evidence="6">
    <location>
        <begin position="1"/>
        <end position="21"/>
    </location>
</feature>
<evidence type="ECO:0000313" key="7">
    <source>
        <dbReference type="EMBL" id="MDM5272052.1"/>
    </source>
</evidence>
<dbReference type="InterPro" id="IPR051906">
    <property type="entry name" value="TolC-like"/>
</dbReference>
<keyword evidence="6" id="KW-0732">Signal</keyword>
<feature type="chain" id="PRO_5045408513" evidence="6">
    <location>
        <begin position="22"/>
        <end position="397"/>
    </location>
</feature>
<gene>
    <name evidence="7" type="ORF">PGH07_07660</name>
</gene>
<dbReference type="PANTHER" id="PTHR30026:SF20">
    <property type="entry name" value="OUTER MEMBRANE PROTEIN TOLC"/>
    <property type="match status" value="1"/>
</dbReference>
<evidence type="ECO:0000256" key="2">
    <source>
        <dbReference type="ARBA" id="ARBA00022452"/>
    </source>
</evidence>
<keyword evidence="2" id="KW-1134">Transmembrane beta strand</keyword>
<comment type="caution">
    <text evidence="7">The sequence shown here is derived from an EMBL/GenBank/DDBJ whole genome shotgun (WGS) entry which is preliminary data.</text>
</comment>
<evidence type="ECO:0000256" key="5">
    <source>
        <dbReference type="ARBA" id="ARBA00023237"/>
    </source>
</evidence>
<evidence type="ECO:0000256" key="3">
    <source>
        <dbReference type="ARBA" id="ARBA00022692"/>
    </source>
</evidence>
<comment type="subcellular location">
    <subcellularLocation>
        <location evidence="1">Cell outer membrane</location>
    </subcellularLocation>
</comment>
<organism evidence="7 8">
    <name type="scientific">Sulfurovum zhangzhouensis</name>
    <dbReference type="NCBI Taxonomy" id="3019067"/>
    <lineage>
        <taxon>Bacteria</taxon>
        <taxon>Pseudomonadati</taxon>
        <taxon>Campylobacterota</taxon>
        <taxon>Epsilonproteobacteria</taxon>
        <taxon>Campylobacterales</taxon>
        <taxon>Sulfurovaceae</taxon>
        <taxon>Sulfurovum</taxon>
    </lineage>
</organism>
<dbReference type="Gene3D" id="1.20.1600.10">
    <property type="entry name" value="Outer membrane efflux proteins (OEP)"/>
    <property type="match status" value="1"/>
</dbReference>
<protein>
    <submittedName>
        <fullName evidence="7">TolC family protein</fullName>
    </submittedName>
</protein>
<reference evidence="7" key="1">
    <citation type="submission" date="2023-01" db="EMBL/GenBank/DDBJ databases">
        <title>Sulfurovum sp. zt1-1 genome assembly.</title>
        <authorList>
            <person name="Wang J."/>
        </authorList>
    </citation>
    <scope>NUCLEOTIDE SEQUENCE</scope>
    <source>
        <strain evidence="7">Zt1-1</strain>
    </source>
</reference>
<dbReference type="RefSeq" id="WP_289413793.1">
    <property type="nucleotide sequence ID" value="NZ_JAQIBD010000002.1"/>
</dbReference>
<keyword evidence="3" id="KW-0812">Transmembrane</keyword>
<proteinExistence type="predicted"/>
<evidence type="ECO:0000256" key="4">
    <source>
        <dbReference type="ARBA" id="ARBA00023136"/>
    </source>
</evidence>
<evidence type="ECO:0000256" key="1">
    <source>
        <dbReference type="ARBA" id="ARBA00004442"/>
    </source>
</evidence>
<evidence type="ECO:0000256" key="6">
    <source>
        <dbReference type="SAM" id="SignalP"/>
    </source>
</evidence>
<dbReference type="EMBL" id="JAQIBD010000002">
    <property type="protein sequence ID" value="MDM5272052.1"/>
    <property type="molecule type" value="Genomic_DNA"/>
</dbReference>
<keyword evidence="4" id="KW-0472">Membrane</keyword>
<dbReference type="Proteomes" id="UP001169069">
    <property type="component" value="Unassembled WGS sequence"/>
</dbReference>
<dbReference type="PANTHER" id="PTHR30026">
    <property type="entry name" value="OUTER MEMBRANE PROTEIN TOLC"/>
    <property type="match status" value="1"/>
</dbReference>
<sequence length="397" mass="45938">MKTSIMRTLLLAVGVSMLSYADELGDILSTKKSMIFDYQMKTNELESDQLSKSWINPINVRYSKSYSTQFGDTRDSSNFTVSIDQPIFRSGGIYYAIKYSQALREANTAEIELQRRTMIADAVTTLFNIHKNKLQQKKMKYQIKNDQIDIRQKRDSYNAGLLDSSFLDQAIIQRSQDETTLLELELGLLSYQQQFALLSDKDPQSLKLPTLKLVNKETYKNTNLELYRDRQRALEKSHNQKVTWAKYLPTVSLQGTYIDATYANPVFSSFEEQYYNYGFSVSMPLDINAFDDIEASKVAKLQAEVEALDREDTVNQEYDWIVNNLDILDRKIALARKDEKLYQNLYKITSNLAKAGEKTTLDADVMQNTLQIRKLDQQIYTIDKQIELLKLYARMAK</sequence>
<evidence type="ECO:0000313" key="8">
    <source>
        <dbReference type="Proteomes" id="UP001169069"/>
    </source>
</evidence>
<dbReference type="SUPFAM" id="SSF56954">
    <property type="entry name" value="Outer membrane efflux proteins (OEP)"/>
    <property type="match status" value="1"/>
</dbReference>
<keyword evidence="5" id="KW-0998">Cell outer membrane</keyword>
<keyword evidence="8" id="KW-1185">Reference proteome</keyword>